<gene>
    <name evidence="2" type="ORF">BAE44_0013907</name>
</gene>
<sequence length="250" mass="28251">MSEVDAGIKIIDFFAELIQEKVPDVAARRDLVLRGDKMTAAEGVRQGIVGTFIFDGEEEHQEEEPAVDKRKALVPIEELSSDDETLGQFLHRPRPSARKILSQSSSGTKRPMEEITLPVPGAKKKRTVKRIAQQSERKEPRTENPQQVTRVEKNLPQDLAESRQASRNAEEKARGYHNSLNQVQVELENIRQEKVVLETSLAQLNKEKSALQVKLEKEQKMHKGGKVQLLQSLMQMREIGNAMTPLVDMV</sequence>
<protein>
    <submittedName>
        <fullName evidence="2">Uncharacterized protein</fullName>
    </submittedName>
</protein>
<reference evidence="2 3" key="1">
    <citation type="submission" date="2016-09" db="EMBL/GenBank/DDBJ databases">
        <title>The draft genome of Dichanthelium oligosanthes: A C3 panicoid grass species.</title>
        <authorList>
            <person name="Studer A.J."/>
            <person name="Schnable J.C."/>
            <person name="Brutnell T.P."/>
        </authorList>
    </citation>
    <scope>NUCLEOTIDE SEQUENCE [LARGE SCALE GENOMIC DNA]</scope>
    <source>
        <strain evidence="3">cv. Kellogg 1175</strain>
        <tissue evidence="2">Leaf</tissue>
    </source>
</reference>
<feature type="region of interest" description="Disordered" evidence="1">
    <location>
        <begin position="97"/>
        <end position="177"/>
    </location>
</feature>
<organism evidence="2 3">
    <name type="scientific">Dichanthelium oligosanthes</name>
    <dbReference type="NCBI Taxonomy" id="888268"/>
    <lineage>
        <taxon>Eukaryota</taxon>
        <taxon>Viridiplantae</taxon>
        <taxon>Streptophyta</taxon>
        <taxon>Embryophyta</taxon>
        <taxon>Tracheophyta</taxon>
        <taxon>Spermatophyta</taxon>
        <taxon>Magnoliopsida</taxon>
        <taxon>Liliopsida</taxon>
        <taxon>Poales</taxon>
        <taxon>Poaceae</taxon>
        <taxon>PACMAD clade</taxon>
        <taxon>Panicoideae</taxon>
        <taxon>Panicodae</taxon>
        <taxon>Paniceae</taxon>
        <taxon>Dichantheliinae</taxon>
        <taxon>Dichanthelium</taxon>
    </lineage>
</organism>
<dbReference type="OrthoDB" id="410701at2759"/>
<dbReference type="EMBL" id="LWDX02038263">
    <property type="protein sequence ID" value="OEL25074.1"/>
    <property type="molecule type" value="Genomic_DNA"/>
</dbReference>
<evidence type="ECO:0000313" key="3">
    <source>
        <dbReference type="Proteomes" id="UP000095767"/>
    </source>
</evidence>
<dbReference type="Proteomes" id="UP000095767">
    <property type="component" value="Unassembled WGS sequence"/>
</dbReference>
<dbReference type="AlphaFoldDB" id="A0A1E5VJ29"/>
<proteinExistence type="predicted"/>
<keyword evidence="3" id="KW-1185">Reference proteome</keyword>
<evidence type="ECO:0000256" key="1">
    <source>
        <dbReference type="SAM" id="MobiDB-lite"/>
    </source>
</evidence>
<comment type="caution">
    <text evidence="2">The sequence shown here is derived from an EMBL/GenBank/DDBJ whole genome shotgun (WGS) entry which is preliminary data.</text>
</comment>
<evidence type="ECO:0000313" key="2">
    <source>
        <dbReference type="EMBL" id="OEL25074.1"/>
    </source>
</evidence>
<accession>A0A1E5VJ29</accession>
<name>A0A1E5VJ29_9POAL</name>